<evidence type="ECO:0000313" key="2">
    <source>
        <dbReference type="EMBL" id="MCG2431142.1"/>
    </source>
</evidence>
<dbReference type="PROSITE" id="PS51257">
    <property type="entry name" value="PROKAR_LIPOPROTEIN"/>
    <property type="match status" value="1"/>
</dbReference>
<comment type="caution">
    <text evidence="2">The sequence shown here is derived from an EMBL/GenBank/DDBJ whole genome shotgun (WGS) entry which is preliminary data.</text>
</comment>
<proteinExistence type="predicted"/>
<dbReference type="InterPro" id="IPR021782">
    <property type="entry name" value="DUF3347"/>
</dbReference>
<accession>A0A9X1U6D7</accession>
<keyword evidence="3" id="KW-1185">Reference proteome</keyword>
<protein>
    <submittedName>
        <fullName evidence="2">DUF3347 domain-containing protein</fullName>
    </submittedName>
</protein>
<dbReference type="Pfam" id="PF11827">
    <property type="entry name" value="DUF3347"/>
    <property type="match status" value="1"/>
</dbReference>
<feature type="domain" description="DUF3347" evidence="1">
    <location>
        <begin position="61"/>
        <end position="133"/>
    </location>
</feature>
<gene>
    <name evidence="2" type="ORF">K8344_08425</name>
</gene>
<dbReference type="EMBL" id="JAIRBB010000006">
    <property type="protein sequence ID" value="MCG2431142.1"/>
    <property type="molecule type" value="Genomic_DNA"/>
</dbReference>
<dbReference type="RefSeq" id="WP_237608290.1">
    <property type="nucleotide sequence ID" value="NZ_JAIRBB010000006.1"/>
</dbReference>
<name>A0A9X1U6D7_9FLAO</name>
<sequence>MKKLSFVVLAFTAIAFTSCKDNDKKVEEPEVVTVDNTASKKEVYEISEREAEFNDPKVEAIFDQYIEVQEALVNTDAEKTATESSKLEVLIKEVEVNEATQSAVAAMAASEDVNVQREHFETLTAGIEGMLEGALASGTLYKQYCPMAFNNKGAAWISSGKNILNPYFGDKMLKCGRVDSEIN</sequence>
<dbReference type="AlphaFoldDB" id="A0A9X1U6D7"/>
<evidence type="ECO:0000259" key="1">
    <source>
        <dbReference type="Pfam" id="PF11827"/>
    </source>
</evidence>
<dbReference type="Proteomes" id="UP001139462">
    <property type="component" value="Unassembled WGS sequence"/>
</dbReference>
<organism evidence="2 3">
    <name type="scientific">Aequorivita xiaoshiensis</name>
    <dbReference type="NCBI Taxonomy" id="2874476"/>
    <lineage>
        <taxon>Bacteria</taxon>
        <taxon>Pseudomonadati</taxon>
        <taxon>Bacteroidota</taxon>
        <taxon>Flavobacteriia</taxon>
        <taxon>Flavobacteriales</taxon>
        <taxon>Flavobacteriaceae</taxon>
        <taxon>Aequorivita</taxon>
    </lineage>
</organism>
<evidence type="ECO:0000313" key="3">
    <source>
        <dbReference type="Proteomes" id="UP001139462"/>
    </source>
</evidence>
<reference evidence="2" key="1">
    <citation type="submission" date="2021-09" db="EMBL/GenBank/DDBJ databases">
        <title>Genome of Aequorivita sp. strain F64183.</title>
        <authorList>
            <person name="Wang Y."/>
        </authorList>
    </citation>
    <scope>NUCLEOTIDE SEQUENCE</scope>
    <source>
        <strain evidence="2">F64183</strain>
    </source>
</reference>